<dbReference type="Proteomes" id="UP000319514">
    <property type="component" value="Unassembled WGS sequence"/>
</dbReference>
<dbReference type="PANTHER" id="PTHR43736">
    <property type="entry name" value="ADP-RIBOSE PYROPHOSPHATASE"/>
    <property type="match status" value="1"/>
</dbReference>
<dbReference type="GO" id="GO:0016787">
    <property type="term" value="F:hydrolase activity"/>
    <property type="evidence" value="ECO:0007669"/>
    <property type="project" value="UniProtKB-KW"/>
</dbReference>
<keyword evidence="2" id="KW-0378">Hydrolase</keyword>
<dbReference type="Gene3D" id="3.90.79.10">
    <property type="entry name" value="Nucleoside Triphosphate Pyrophosphohydrolase"/>
    <property type="match status" value="1"/>
</dbReference>
<gene>
    <name evidence="4" type="ORF">FB474_3982</name>
</gene>
<dbReference type="InterPro" id="IPR000086">
    <property type="entry name" value="NUDIX_hydrolase_dom"/>
</dbReference>
<proteinExistence type="inferred from homology"/>
<evidence type="ECO:0000313" key="5">
    <source>
        <dbReference type="Proteomes" id="UP000319514"/>
    </source>
</evidence>
<evidence type="ECO:0000313" key="4">
    <source>
        <dbReference type="EMBL" id="TQL56366.1"/>
    </source>
</evidence>
<dbReference type="SUPFAM" id="SSF55811">
    <property type="entry name" value="Nudix"/>
    <property type="match status" value="1"/>
</dbReference>
<sequence length="203" mass="22666">MSEPPTTVRRLVEDIRPFDRQEDADRAAVLGWLNETDDVFRRAKPRTPPQHLVSYFLLVDPVGPQILLVDHRKSGLWLPAGGHVEPGESPVDTVRREVAEELGIAASFPAWLGEKAFFLTVTETVGDPSVRHVDVSLWFVLQGDRRQALTPDPGEFRAVRWWTPQEVTEADPAIFDPHLGRMLAKLAEAIPAQPGRETPAARS</sequence>
<dbReference type="RefSeq" id="WP_141790575.1">
    <property type="nucleotide sequence ID" value="NZ_BAAAKX010000008.1"/>
</dbReference>
<accession>A0A542Z7P4</accession>
<dbReference type="InterPro" id="IPR020084">
    <property type="entry name" value="NUDIX_hydrolase_CS"/>
</dbReference>
<dbReference type="PROSITE" id="PS00893">
    <property type="entry name" value="NUDIX_BOX"/>
    <property type="match status" value="1"/>
</dbReference>
<dbReference type="AlphaFoldDB" id="A0A542Z7P4"/>
<dbReference type="EMBL" id="VFOQ01000003">
    <property type="protein sequence ID" value="TQL56366.1"/>
    <property type="molecule type" value="Genomic_DNA"/>
</dbReference>
<organism evidence="4 5">
    <name type="scientific">Oryzihumus leptocrescens</name>
    <dbReference type="NCBI Taxonomy" id="297536"/>
    <lineage>
        <taxon>Bacteria</taxon>
        <taxon>Bacillati</taxon>
        <taxon>Actinomycetota</taxon>
        <taxon>Actinomycetes</taxon>
        <taxon>Micrococcales</taxon>
        <taxon>Intrasporangiaceae</taxon>
        <taxon>Oryzihumus</taxon>
    </lineage>
</organism>
<keyword evidence="5" id="KW-1185">Reference proteome</keyword>
<evidence type="ECO:0000256" key="1">
    <source>
        <dbReference type="ARBA" id="ARBA00005582"/>
    </source>
</evidence>
<dbReference type="CDD" id="cd03674">
    <property type="entry name" value="NUDIX_Hydrolase"/>
    <property type="match status" value="1"/>
</dbReference>
<comment type="caution">
    <text evidence="4">The sequence shown here is derived from an EMBL/GenBank/DDBJ whole genome shotgun (WGS) entry which is preliminary data.</text>
</comment>
<dbReference type="PANTHER" id="PTHR43736:SF1">
    <property type="entry name" value="DIHYDRONEOPTERIN TRIPHOSPHATE DIPHOSPHATASE"/>
    <property type="match status" value="1"/>
</dbReference>
<protein>
    <submittedName>
        <fullName evidence="4">ADP-ribose pyrophosphatase YjhB (NUDIX family)</fullName>
    </submittedName>
</protein>
<evidence type="ECO:0000256" key="2">
    <source>
        <dbReference type="ARBA" id="ARBA00022801"/>
    </source>
</evidence>
<dbReference type="Pfam" id="PF00293">
    <property type="entry name" value="NUDIX"/>
    <property type="match status" value="1"/>
</dbReference>
<dbReference type="OrthoDB" id="9804442at2"/>
<reference evidence="4 5" key="1">
    <citation type="submission" date="2019-06" db="EMBL/GenBank/DDBJ databases">
        <title>Sequencing the genomes of 1000 actinobacteria strains.</title>
        <authorList>
            <person name="Klenk H.-P."/>
        </authorList>
    </citation>
    <scope>NUCLEOTIDE SEQUENCE [LARGE SCALE GENOMIC DNA]</scope>
    <source>
        <strain evidence="4 5">DSM 18082</strain>
    </source>
</reference>
<evidence type="ECO:0000259" key="3">
    <source>
        <dbReference type="PROSITE" id="PS51462"/>
    </source>
</evidence>
<dbReference type="PROSITE" id="PS51462">
    <property type="entry name" value="NUDIX"/>
    <property type="match status" value="1"/>
</dbReference>
<name>A0A542Z7P4_9MICO</name>
<dbReference type="InterPro" id="IPR015797">
    <property type="entry name" value="NUDIX_hydrolase-like_dom_sf"/>
</dbReference>
<feature type="domain" description="Nudix hydrolase" evidence="3">
    <location>
        <begin position="49"/>
        <end position="185"/>
    </location>
</feature>
<comment type="similarity">
    <text evidence="1">Belongs to the Nudix hydrolase family.</text>
</comment>